<organism evidence="3 4">
    <name type="scientific">Ridgeia piscesae</name>
    <name type="common">Tubeworm</name>
    <dbReference type="NCBI Taxonomy" id="27915"/>
    <lineage>
        <taxon>Eukaryota</taxon>
        <taxon>Metazoa</taxon>
        <taxon>Spiralia</taxon>
        <taxon>Lophotrochozoa</taxon>
        <taxon>Annelida</taxon>
        <taxon>Polychaeta</taxon>
        <taxon>Sedentaria</taxon>
        <taxon>Canalipalpata</taxon>
        <taxon>Sabellida</taxon>
        <taxon>Siboglinidae</taxon>
        <taxon>Ridgeia</taxon>
    </lineage>
</organism>
<reference evidence="3" key="1">
    <citation type="journal article" date="2023" name="Mol. Biol. Evol.">
        <title>Third-Generation Sequencing Reveals the Adaptive Role of the Epigenome in Three Deep-Sea Polychaetes.</title>
        <authorList>
            <person name="Perez M."/>
            <person name="Aroh O."/>
            <person name="Sun Y."/>
            <person name="Lan Y."/>
            <person name="Juniper S.K."/>
            <person name="Young C.R."/>
            <person name="Angers B."/>
            <person name="Qian P.Y."/>
        </authorList>
    </citation>
    <scope>NUCLEOTIDE SEQUENCE</scope>
    <source>
        <strain evidence="3">R07B-5</strain>
    </source>
</reference>
<evidence type="ECO:0000313" key="3">
    <source>
        <dbReference type="EMBL" id="KAK2161439.1"/>
    </source>
</evidence>
<evidence type="ECO:0000256" key="2">
    <source>
        <dbReference type="SAM" id="Phobius"/>
    </source>
</evidence>
<comment type="caution">
    <text evidence="3">The sequence shown here is derived from an EMBL/GenBank/DDBJ whole genome shotgun (WGS) entry which is preliminary data.</text>
</comment>
<sequence length="265" mass="28295">MPMVKQARRHMTTAAVEPPQISSPSCCGRCLYNIPQGTLIILMPGTVILLIGSFMTTLTEADSSYNDDLAYVSWLFLALGAITTTVGIVFWSVLWTRHQPPPLPPKYRPQSPTESVQLVGVYKISDGHVNRAHTDDSGHVSSHVSRSDIVSGGGDNDAISQARNSKDGELGWRSDDTSRASSSRAGETEKAISNSDTSTDNYSHRATSSEYTNGDGHVNRAHTDDDGNVDPTLTGDNGAGAGAGDVVDTNVPQTHHDGRCTTLTV</sequence>
<dbReference type="Proteomes" id="UP001209878">
    <property type="component" value="Unassembled WGS sequence"/>
</dbReference>
<name>A0AAD9NBS8_RIDPI</name>
<feature type="compositionally biased region" description="Basic and acidic residues" evidence="1">
    <location>
        <begin position="164"/>
        <end position="178"/>
    </location>
</feature>
<keyword evidence="2" id="KW-1133">Transmembrane helix</keyword>
<evidence type="ECO:0000313" key="4">
    <source>
        <dbReference type="Proteomes" id="UP001209878"/>
    </source>
</evidence>
<feature type="compositionally biased region" description="Polar residues" evidence="1">
    <location>
        <begin position="191"/>
        <end position="212"/>
    </location>
</feature>
<evidence type="ECO:0000256" key="1">
    <source>
        <dbReference type="SAM" id="MobiDB-lite"/>
    </source>
</evidence>
<feature type="region of interest" description="Disordered" evidence="1">
    <location>
        <begin position="130"/>
        <end position="265"/>
    </location>
</feature>
<dbReference type="AlphaFoldDB" id="A0AAD9NBS8"/>
<dbReference type="EMBL" id="JAODUO010001580">
    <property type="protein sequence ID" value="KAK2161439.1"/>
    <property type="molecule type" value="Genomic_DNA"/>
</dbReference>
<feature type="transmembrane region" description="Helical" evidence="2">
    <location>
        <begin position="39"/>
        <end position="59"/>
    </location>
</feature>
<keyword evidence="2" id="KW-0812">Transmembrane</keyword>
<protein>
    <submittedName>
        <fullName evidence="3">Uncharacterized protein</fullName>
    </submittedName>
</protein>
<keyword evidence="4" id="KW-1185">Reference proteome</keyword>
<feature type="transmembrane region" description="Helical" evidence="2">
    <location>
        <begin position="71"/>
        <end position="94"/>
    </location>
</feature>
<keyword evidence="2" id="KW-0472">Membrane</keyword>
<gene>
    <name evidence="3" type="ORF">NP493_1582g00030</name>
</gene>
<accession>A0AAD9NBS8</accession>
<proteinExistence type="predicted"/>